<dbReference type="GO" id="GO:0006281">
    <property type="term" value="P:DNA repair"/>
    <property type="evidence" value="ECO:0007669"/>
    <property type="project" value="UniProtKB-KW"/>
</dbReference>
<dbReference type="GO" id="GO:0003910">
    <property type="term" value="F:DNA ligase (ATP) activity"/>
    <property type="evidence" value="ECO:0007669"/>
    <property type="project" value="UniProtKB-EC"/>
</dbReference>
<dbReference type="RefSeq" id="WP_133795413.1">
    <property type="nucleotide sequence ID" value="NZ_SOCA01000003.1"/>
</dbReference>
<evidence type="ECO:0000313" key="15">
    <source>
        <dbReference type="EMBL" id="TDU71246.1"/>
    </source>
</evidence>
<dbReference type="InterPro" id="IPR000977">
    <property type="entry name" value="DNA_ligase_ATP-dep"/>
</dbReference>
<dbReference type="GO" id="GO:0006260">
    <property type="term" value="P:DNA replication"/>
    <property type="evidence" value="ECO:0007669"/>
    <property type="project" value="UniProtKB-KW"/>
</dbReference>
<keyword evidence="16" id="KW-1185">Reference proteome</keyword>
<reference evidence="15 16" key="1">
    <citation type="submission" date="2019-03" db="EMBL/GenBank/DDBJ databases">
        <title>Genomic Encyclopedia of Archaeal and Bacterial Type Strains, Phase II (KMG-II): from individual species to whole genera.</title>
        <authorList>
            <person name="Goeker M."/>
        </authorList>
    </citation>
    <scope>NUCLEOTIDE SEQUENCE [LARGE SCALE GENOMIC DNA]</scope>
    <source>
        <strain evidence="15 16">ATCC 25309</strain>
    </source>
</reference>
<dbReference type="Pfam" id="PF01068">
    <property type="entry name" value="DNA_ligase_A_M"/>
    <property type="match status" value="1"/>
</dbReference>
<dbReference type="Gene3D" id="2.40.50.140">
    <property type="entry name" value="Nucleic acid-binding proteins"/>
    <property type="match status" value="1"/>
</dbReference>
<comment type="catalytic activity">
    <reaction evidence="11 12">
        <text>ATP + (deoxyribonucleotide)n-3'-hydroxyl + 5'-phospho-(deoxyribonucleotide)m = (deoxyribonucleotide)n+m + AMP + diphosphate.</text>
        <dbReference type="EC" id="6.5.1.1"/>
    </reaction>
</comment>
<keyword evidence="7 12" id="KW-0067">ATP-binding</keyword>
<dbReference type="InterPro" id="IPR016059">
    <property type="entry name" value="DNA_ligase_ATP-dep_CS"/>
</dbReference>
<dbReference type="OrthoDB" id="9802472at2"/>
<evidence type="ECO:0000259" key="14">
    <source>
        <dbReference type="PROSITE" id="PS50160"/>
    </source>
</evidence>
<dbReference type="EMBL" id="SOCA01000003">
    <property type="protein sequence ID" value="TDU71246.1"/>
    <property type="molecule type" value="Genomic_DNA"/>
</dbReference>
<dbReference type="PROSITE" id="PS00697">
    <property type="entry name" value="DNA_LIGASE_A1"/>
    <property type="match status" value="1"/>
</dbReference>
<dbReference type="InterPro" id="IPR012309">
    <property type="entry name" value="DNA_ligase_ATP-dep_C"/>
</dbReference>
<dbReference type="SUPFAM" id="SSF117018">
    <property type="entry name" value="ATP-dependent DNA ligase DNA-binding domain"/>
    <property type="match status" value="1"/>
</dbReference>
<dbReference type="CDD" id="cd07972">
    <property type="entry name" value="OBF_DNA_ligase_Arch_LigB"/>
    <property type="match status" value="1"/>
</dbReference>
<dbReference type="InterPro" id="IPR012310">
    <property type="entry name" value="DNA_ligase_ATP-dep_cent"/>
</dbReference>
<evidence type="ECO:0000256" key="13">
    <source>
        <dbReference type="RuleBase" id="RU004196"/>
    </source>
</evidence>
<dbReference type="GO" id="GO:0071897">
    <property type="term" value="P:DNA biosynthetic process"/>
    <property type="evidence" value="ECO:0007669"/>
    <property type="project" value="InterPro"/>
</dbReference>
<dbReference type="Gene3D" id="1.10.3260.10">
    <property type="entry name" value="DNA ligase, ATP-dependent, N-terminal domain"/>
    <property type="match status" value="1"/>
</dbReference>
<dbReference type="InterPro" id="IPR011108">
    <property type="entry name" value="RMMBL"/>
</dbReference>
<dbReference type="Pfam" id="PF04679">
    <property type="entry name" value="DNA_ligase_A_C"/>
    <property type="match status" value="1"/>
</dbReference>
<keyword evidence="9 12" id="KW-0234">DNA repair</keyword>
<keyword evidence="6 12" id="KW-0227">DNA damage</keyword>
<evidence type="ECO:0000256" key="8">
    <source>
        <dbReference type="ARBA" id="ARBA00023172"/>
    </source>
</evidence>
<keyword evidence="3" id="KW-0132">Cell division</keyword>
<evidence type="ECO:0000313" key="16">
    <source>
        <dbReference type="Proteomes" id="UP000295662"/>
    </source>
</evidence>
<evidence type="ECO:0000256" key="4">
    <source>
        <dbReference type="ARBA" id="ARBA00022705"/>
    </source>
</evidence>
<dbReference type="Proteomes" id="UP000295662">
    <property type="component" value="Unassembled WGS sequence"/>
</dbReference>
<name>A0A4R7S196_9BACT</name>
<accession>A0A4R7S196</accession>
<dbReference type="InterPro" id="IPR036866">
    <property type="entry name" value="RibonucZ/Hydroxyglut_hydro"/>
</dbReference>
<proteinExistence type="inferred from homology"/>
<dbReference type="PROSITE" id="PS50160">
    <property type="entry name" value="DNA_LIGASE_A3"/>
    <property type="match status" value="1"/>
</dbReference>
<dbReference type="EC" id="6.5.1.1" evidence="12"/>
<evidence type="ECO:0000256" key="11">
    <source>
        <dbReference type="ARBA" id="ARBA00034003"/>
    </source>
</evidence>
<dbReference type="PANTHER" id="PTHR45674:SF4">
    <property type="entry name" value="DNA LIGASE 1"/>
    <property type="match status" value="1"/>
</dbReference>
<evidence type="ECO:0000256" key="5">
    <source>
        <dbReference type="ARBA" id="ARBA00022741"/>
    </source>
</evidence>
<dbReference type="PROSITE" id="PS00333">
    <property type="entry name" value="DNA_LIGASE_A2"/>
    <property type="match status" value="1"/>
</dbReference>
<evidence type="ECO:0000256" key="2">
    <source>
        <dbReference type="ARBA" id="ARBA00022598"/>
    </source>
</evidence>
<dbReference type="GO" id="GO:0006310">
    <property type="term" value="P:DNA recombination"/>
    <property type="evidence" value="ECO:0007669"/>
    <property type="project" value="UniProtKB-KW"/>
</dbReference>
<comment type="caution">
    <text evidence="15">The sequence shown here is derived from an EMBL/GenBank/DDBJ whole genome shotgun (WGS) entry which is preliminary data.</text>
</comment>
<keyword evidence="10" id="KW-0131">Cell cycle</keyword>
<evidence type="ECO:0000256" key="7">
    <source>
        <dbReference type="ARBA" id="ARBA00022840"/>
    </source>
</evidence>
<evidence type="ECO:0000256" key="6">
    <source>
        <dbReference type="ARBA" id="ARBA00022763"/>
    </source>
</evidence>
<evidence type="ECO:0000256" key="3">
    <source>
        <dbReference type="ARBA" id="ARBA00022618"/>
    </source>
</evidence>
<dbReference type="GO" id="GO:0005524">
    <property type="term" value="F:ATP binding"/>
    <property type="evidence" value="ECO:0007669"/>
    <property type="project" value="UniProtKB-KW"/>
</dbReference>
<gene>
    <name evidence="15" type="ORF">EI77_02368</name>
</gene>
<dbReference type="SUPFAM" id="SSF56091">
    <property type="entry name" value="DNA ligase/mRNA capping enzyme, catalytic domain"/>
    <property type="match status" value="1"/>
</dbReference>
<dbReference type="InterPro" id="IPR036599">
    <property type="entry name" value="DNA_ligase_N_sf"/>
</dbReference>
<keyword evidence="2 12" id="KW-0436">Ligase</keyword>
<evidence type="ECO:0000256" key="9">
    <source>
        <dbReference type="ARBA" id="ARBA00023204"/>
    </source>
</evidence>
<dbReference type="NCBIfam" id="TIGR00574">
    <property type="entry name" value="dnl1"/>
    <property type="match status" value="1"/>
</dbReference>
<dbReference type="InterPro" id="IPR012308">
    <property type="entry name" value="DNA_ligase_ATP-dep_N"/>
</dbReference>
<protein>
    <recommendedName>
        <fullName evidence="12">DNA ligase</fullName>
        <ecNumber evidence="12">6.5.1.1</ecNumber>
    </recommendedName>
</protein>
<feature type="domain" description="ATP-dependent DNA ligase family profile" evidence="14">
    <location>
        <begin position="684"/>
        <end position="807"/>
    </location>
</feature>
<evidence type="ECO:0000256" key="1">
    <source>
        <dbReference type="ARBA" id="ARBA00007572"/>
    </source>
</evidence>
<dbReference type="CDD" id="cd07898">
    <property type="entry name" value="Adenylation_DNA_ligase"/>
    <property type="match status" value="1"/>
</dbReference>
<dbReference type="Pfam" id="PF07521">
    <property type="entry name" value="RMMBL"/>
    <property type="match status" value="1"/>
</dbReference>
<dbReference type="SUPFAM" id="SSF50249">
    <property type="entry name" value="Nucleic acid-binding proteins"/>
    <property type="match status" value="1"/>
</dbReference>
<keyword evidence="4" id="KW-0235">DNA replication</keyword>
<dbReference type="Gene3D" id="3.30.470.30">
    <property type="entry name" value="DNA ligase/mRNA capping enzyme"/>
    <property type="match status" value="1"/>
</dbReference>
<dbReference type="GO" id="GO:0003677">
    <property type="term" value="F:DNA binding"/>
    <property type="evidence" value="ECO:0007669"/>
    <property type="project" value="InterPro"/>
</dbReference>
<dbReference type="Gene3D" id="3.60.15.10">
    <property type="entry name" value="Ribonuclease Z/Hydroxyacylglutathione hydrolase-like"/>
    <property type="match status" value="1"/>
</dbReference>
<keyword evidence="5 12" id="KW-0547">Nucleotide-binding</keyword>
<dbReference type="GO" id="GO:0051301">
    <property type="term" value="P:cell division"/>
    <property type="evidence" value="ECO:0007669"/>
    <property type="project" value="UniProtKB-KW"/>
</dbReference>
<keyword evidence="8 12" id="KW-0233">DNA recombination</keyword>
<dbReference type="Pfam" id="PF04675">
    <property type="entry name" value="DNA_ligase_A_N"/>
    <property type="match status" value="1"/>
</dbReference>
<evidence type="ECO:0000256" key="12">
    <source>
        <dbReference type="RuleBase" id="RU000617"/>
    </source>
</evidence>
<comment type="similarity">
    <text evidence="1 13">Belongs to the ATP-dependent DNA ligase family.</text>
</comment>
<organism evidence="15 16">
    <name type="scientific">Prosthecobacter fusiformis</name>
    <dbReference type="NCBI Taxonomy" id="48464"/>
    <lineage>
        <taxon>Bacteria</taxon>
        <taxon>Pseudomonadati</taxon>
        <taxon>Verrucomicrobiota</taxon>
        <taxon>Verrucomicrobiia</taxon>
        <taxon>Verrucomicrobiales</taxon>
        <taxon>Verrucomicrobiaceae</taxon>
        <taxon>Prosthecobacter</taxon>
    </lineage>
</organism>
<dbReference type="PANTHER" id="PTHR45674">
    <property type="entry name" value="DNA LIGASE 1/3 FAMILY MEMBER"/>
    <property type="match status" value="1"/>
</dbReference>
<evidence type="ECO:0000256" key="10">
    <source>
        <dbReference type="ARBA" id="ARBA00023306"/>
    </source>
</evidence>
<dbReference type="InterPro" id="IPR050191">
    <property type="entry name" value="ATP-dep_DNA_ligase"/>
</dbReference>
<dbReference type="SUPFAM" id="SSF56281">
    <property type="entry name" value="Metallo-hydrolase/oxidoreductase"/>
    <property type="match status" value="1"/>
</dbReference>
<dbReference type="InterPro" id="IPR012340">
    <property type="entry name" value="NA-bd_OB-fold"/>
</dbReference>
<dbReference type="AlphaFoldDB" id="A0A4R7S196"/>
<sequence>MPPLLTVTHPKGIYLPEADLWLDPHFGVERAFISHAHSDHVARHQLTFSSELTLELMRARYGVKESSSFQALPMRQVFEWEGWKLRLFPAGHIVGSAMLHLTRIADGATLLYTGDYKLRQGLSSERCELLHADTLIMETTFGLPQFRFPPTGEIVASMLKWVRETLDDGGIPVLLGYSLGKAQEILCALGDAGLPVMVHKSILEMTEVVAPLLGKLPAYRPFVAAEAKGHVLLFPPSGARSLAIRKLKTCRTAMLSGWAMQPGAKYRYQVDEVFPLSDHADYPELLETVETVSPRRVYLVHGYTQEFAADLRARGYEAWTLERADQLEIQLGQPKRKIMEAGAPAVLPESAEGKPESFAQWAYVCAQAAAESSRLKKVSLLADYLRALEQETDLELAVRYCSGLLFDPAGGEGPLNTGWAVIRRSLQELSGLSDAEYRTLSRSQADAGRTAYLVLSRCPLVVADMDLQETAHFFRELREARGPLPKTKLLRERLAHLSAHTGSWLVRLMTGELRMGSKEGLIEEAIATAFQQPADAVREAAMLSGDIGRAAVLARQARLHEAVPRPMVPIKIMLATPEETAADIWQRMLGAEPDGAGEVWLEDKYDGIRAQLHRSTGKVEIYTRDLKPIGVQFPEITQAAVGLHDEVIMDGEIIAYAEDKKLSFFDLQKRLGRRDQADLFLPSDISVRYVVFDLLWKNGSSLLSQPLAQRRLALESVTMPPGMTLIDVHHVRSEVEIEAAFMAARRRNNEGLIAKDPATAYTPGRRGKAWLKLKKAFATLDVVVVKAEQGHGKRSHVLSDYTFAVRDEHGALRVIGKAYSGLTDAEIETLTEHFTSTTLQQKGSVRTVIPDTVLEIAFDSIQASTRHDSGLSLRFPRIKAIRTDKTPEDIDTLAYARKLAGVTVS</sequence>